<sequence>CPNQMKSSSKYNGRLSFHRFPCDPDLRRQWLVNIRRDKFKLTTHSKPHPKPSATSLSCKCVSSASLR</sequence>
<protein>
    <recommendedName>
        <fullName evidence="5">THAP-type domain-containing protein</fullName>
    </recommendedName>
</protein>
<evidence type="ECO:0000259" key="5">
    <source>
        <dbReference type="Pfam" id="PF05485"/>
    </source>
</evidence>
<dbReference type="GeneTree" id="ENSGT00940000175632"/>
<dbReference type="Proteomes" id="UP000242638">
    <property type="component" value="Unassembled WGS sequence"/>
</dbReference>
<dbReference type="Ensembl" id="ENSPRET00000027837.1">
    <property type="protein sequence ID" value="ENSPREP00000027537.1"/>
    <property type="gene ID" value="ENSPREG00000018629.1"/>
</dbReference>
<keyword evidence="1" id="KW-0479">Metal-binding</keyword>
<evidence type="ECO:0000256" key="4">
    <source>
        <dbReference type="ARBA" id="ARBA00023125"/>
    </source>
</evidence>
<keyword evidence="7" id="KW-1185">Reference proteome</keyword>
<keyword evidence="2" id="KW-0863">Zinc-finger</keyword>
<reference evidence="6" key="2">
    <citation type="submission" date="2025-08" db="UniProtKB">
        <authorList>
            <consortium name="Ensembl"/>
        </authorList>
    </citation>
    <scope>IDENTIFICATION</scope>
    <source>
        <strain evidence="6">Guanapo</strain>
    </source>
</reference>
<evidence type="ECO:0000256" key="3">
    <source>
        <dbReference type="ARBA" id="ARBA00022833"/>
    </source>
</evidence>
<evidence type="ECO:0000256" key="2">
    <source>
        <dbReference type="ARBA" id="ARBA00022771"/>
    </source>
</evidence>
<dbReference type="AlphaFoldDB" id="A0A3P9Q051"/>
<accession>A0A3P9Q051</accession>
<dbReference type="SUPFAM" id="SSF57716">
    <property type="entry name" value="Glucocorticoid receptor-like (DNA-binding domain)"/>
    <property type="match status" value="1"/>
</dbReference>
<evidence type="ECO:0000313" key="6">
    <source>
        <dbReference type="Ensembl" id="ENSPREP00000027537.1"/>
    </source>
</evidence>
<proteinExistence type="predicted"/>
<dbReference type="Pfam" id="PF05485">
    <property type="entry name" value="THAP"/>
    <property type="match status" value="1"/>
</dbReference>
<keyword evidence="4" id="KW-0238">DNA-binding</keyword>
<organism evidence="6 7">
    <name type="scientific">Poecilia reticulata</name>
    <name type="common">Guppy</name>
    <name type="synonym">Acanthophacelus reticulatus</name>
    <dbReference type="NCBI Taxonomy" id="8081"/>
    <lineage>
        <taxon>Eukaryota</taxon>
        <taxon>Metazoa</taxon>
        <taxon>Chordata</taxon>
        <taxon>Craniata</taxon>
        <taxon>Vertebrata</taxon>
        <taxon>Euteleostomi</taxon>
        <taxon>Actinopterygii</taxon>
        <taxon>Neopterygii</taxon>
        <taxon>Teleostei</taxon>
        <taxon>Neoteleostei</taxon>
        <taxon>Acanthomorphata</taxon>
        <taxon>Ovalentaria</taxon>
        <taxon>Atherinomorphae</taxon>
        <taxon>Cyprinodontiformes</taxon>
        <taxon>Poeciliidae</taxon>
        <taxon>Poeciliinae</taxon>
        <taxon>Poecilia</taxon>
    </lineage>
</organism>
<reference evidence="6" key="3">
    <citation type="submission" date="2025-09" db="UniProtKB">
        <authorList>
            <consortium name="Ensembl"/>
        </authorList>
    </citation>
    <scope>IDENTIFICATION</scope>
    <source>
        <strain evidence="6">Guanapo</strain>
    </source>
</reference>
<dbReference type="STRING" id="8081.ENSPREP00000027537"/>
<name>A0A3P9Q051_POERE</name>
<keyword evidence="3" id="KW-0862">Zinc</keyword>
<evidence type="ECO:0000256" key="1">
    <source>
        <dbReference type="ARBA" id="ARBA00022723"/>
    </source>
</evidence>
<dbReference type="GO" id="GO:0008270">
    <property type="term" value="F:zinc ion binding"/>
    <property type="evidence" value="ECO:0007669"/>
    <property type="project" value="UniProtKB-KW"/>
</dbReference>
<feature type="domain" description="THAP-type" evidence="5">
    <location>
        <begin position="1"/>
        <end position="44"/>
    </location>
</feature>
<reference evidence="7" key="1">
    <citation type="submission" date="2013-11" db="EMBL/GenBank/DDBJ databases">
        <title>The genomic landscape of the Guanapo guppy.</title>
        <authorList>
            <person name="Kuenstner A."/>
            <person name="Dreyer C."/>
        </authorList>
    </citation>
    <scope>NUCLEOTIDE SEQUENCE</scope>
    <source>
        <strain evidence="7">Guanapo</strain>
    </source>
</reference>
<dbReference type="GO" id="GO:0003677">
    <property type="term" value="F:DNA binding"/>
    <property type="evidence" value="ECO:0007669"/>
    <property type="project" value="UniProtKB-KW"/>
</dbReference>
<evidence type="ECO:0000313" key="7">
    <source>
        <dbReference type="Proteomes" id="UP000242638"/>
    </source>
</evidence>
<dbReference type="InterPro" id="IPR006612">
    <property type="entry name" value="THAP_Znf"/>
</dbReference>